<proteinExistence type="predicted"/>
<dbReference type="OrthoDB" id="3745836at2759"/>
<name>A0A2T2P4C3_CORCC</name>
<dbReference type="Proteomes" id="UP000240883">
    <property type="component" value="Unassembled WGS sequence"/>
</dbReference>
<protein>
    <recommendedName>
        <fullName evidence="3">N-acetyltransferase domain-containing protein</fullName>
    </recommendedName>
</protein>
<evidence type="ECO:0008006" key="3">
    <source>
        <dbReference type="Google" id="ProtNLM"/>
    </source>
</evidence>
<reference evidence="1 2" key="1">
    <citation type="journal article" date="2018" name="Front. Microbiol.">
        <title>Genome-Wide Analysis of Corynespora cassiicola Leaf Fall Disease Putative Effectors.</title>
        <authorList>
            <person name="Lopez D."/>
            <person name="Ribeiro S."/>
            <person name="Label P."/>
            <person name="Fumanal B."/>
            <person name="Venisse J.S."/>
            <person name="Kohler A."/>
            <person name="de Oliveira R.R."/>
            <person name="Labutti K."/>
            <person name="Lipzen A."/>
            <person name="Lail K."/>
            <person name="Bauer D."/>
            <person name="Ohm R.A."/>
            <person name="Barry K.W."/>
            <person name="Spatafora J."/>
            <person name="Grigoriev I.V."/>
            <person name="Martin F.M."/>
            <person name="Pujade-Renaud V."/>
        </authorList>
    </citation>
    <scope>NUCLEOTIDE SEQUENCE [LARGE SCALE GENOMIC DNA]</scope>
    <source>
        <strain evidence="1 2">Philippines</strain>
    </source>
</reference>
<keyword evidence="2" id="KW-1185">Reference proteome</keyword>
<organism evidence="1 2">
    <name type="scientific">Corynespora cassiicola Philippines</name>
    <dbReference type="NCBI Taxonomy" id="1448308"/>
    <lineage>
        <taxon>Eukaryota</taxon>
        <taxon>Fungi</taxon>
        <taxon>Dikarya</taxon>
        <taxon>Ascomycota</taxon>
        <taxon>Pezizomycotina</taxon>
        <taxon>Dothideomycetes</taxon>
        <taxon>Pleosporomycetidae</taxon>
        <taxon>Pleosporales</taxon>
        <taxon>Corynesporascaceae</taxon>
        <taxon>Corynespora</taxon>
    </lineage>
</organism>
<accession>A0A2T2P4C3</accession>
<evidence type="ECO:0000313" key="1">
    <source>
        <dbReference type="EMBL" id="PSN72524.1"/>
    </source>
</evidence>
<dbReference type="EMBL" id="KZ678130">
    <property type="protein sequence ID" value="PSN72524.1"/>
    <property type="molecule type" value="Genomic_DNA"/>
</dbReference>
<sequence length="232" mass="25446">MTPPTLTPPTLLTPTDLKRSPILASCIVDLVNAAFRRTWAREPEKWHTERARFPSTQSLLDALGEQGTVAVICDAADKEGEGDAMGRVVACAAAVPWNGPFGVKVEGRQSEEEGWEIKVVCVDGAERYLKTGLADRLVAFYGSYLTVRARESIRGSQRSGVSGQVVSGEVVNGEVANGKVTLWFLVAESLNGAYWRKKGCVEVRRRTAEPGVWGCKHPFELLVLKRDIDFEI</sequence>
<gene>
    <name evidence="1" type="ORF">BS50DRAFT_569998</name>
</gene>
<evidence type="ECO:0000313" key="2">
    <source>
        <dbReference type="Proteomes" id="UP000240883"/>
    </source>
</evidence>
<dbReference type="AlphaFoldDB" id="A0A2T2P4C3"/>